<name>A0A5B1CRD6_9BACT</name>
<evidence type="ECO:0000313" key="4">
    <source>
        <dbReference type="EMBL" id="KAA1262429.1"/>
    </source>
</evidence>
<evidence type="ECO:0000256" key="1">
    <source>
        <dbReference type="SAM" id="SignalP"/>
    </source>
</evidence>
<keyword evidence="1" id="KW-0732">Signal</keyword>
<proteinExistence type="predicted"/>
<evidence type="ECO:0000259" key="3">
    <source>
        <dbReference type="Pfam" id="PF07589"/>
    </source>
</evidence>
<dbReference type="Pfam" id="PF00089">
    <property type="entry name" value="Trypsin"/>
    <property type="match status" value="1"/>
</dbReference>
<dbReference type="Proteomes" id="UP000322699">
    <property type="component" value="Unassembled WGS sequence"/>
</dbReference>
<accession>A0A5B1CRD6</accession>
<dbReference type="Gene3D" id="2.40.10.10">
    <property type="entry name" value="Trypsin-like serine proteases"/>
    <property type="match status" value="1"/>
</dbReference>
<dbReference type="NCBIfam" id="TIGR02595">
    <property type="entry name" value="PEP_CTERM"/>
    <property type="match status" value="1"/>
</dbReference>
<dbReference type="InterPro" id="IPR009003">
    <property type="entry name" value="Peptidase_S1_PA"/>
</dbReference>
<dbReference type="Pfam" id="PF07589">
    <property type="entry name" value="PEP-CTERM"/>
    <property type="match status" value="1"/>
</dbReference>
<dbReference type="InterPro" id="IPR013424">
    <property type="entry name" value="Ice-binding_C"/>
</dbReference>
<feature type="chain" id="PRO_5022816594" evidence="1">
    <location>
        <begin position="27"/>
        <end position="315"/>
    </location>
</feature>
<dbReference type="GO" id="GO:0004252">
    <property type="term" value="F:serine-type endopeptidase activity"/>
    <property type="evidence" value="ECO:0007669"/>
    <property type="project" value="InterPro"/>
</dbReference>
<protein>
    <submittedName>
        <fullName evidence="4">Trypsin</fullName>
    </submittedName>
</protein>
<dbReference type="InterPro" id="IPR001254">
    <property type="entry name" value="Trypsin_dom"/>
</dbReference>
<feature type="domain" description="Ice-binding protein C-terminal" evidence="3">
    <location>
        <begin position="292"/>
        <end position="315"/>
    </location>
</feature>
<feature type="signal peptide" evidence="1">
    <location>
        <begin position="1"/>
        <end position="26"/>
    </location>
</feature>
<evidence type="ECO:0000259" key="2">
    <source>
        <dbReference type="Pfam" id="PF00089"/>
    </source>
</evidence>
<gene>
    <name evidence="4" type="ORF">LF1_49930</name>
</gene>
<reference evidence="4 5" key="1">
    <citation type="submission" date="2019-08" db="EMBL/GenBank/DDBJ databases">
        <title>Deep-cultivation of Planctomycetes and their phenomic and genomic characterization uncovers novel biology.</title>
        <authorList>
            <person name="Wiegand S."/>
            <person name="Jogler M."/>
            <person name="Boedeker C."/>
            <person name="Pinto D."/>
            <person name="Vollmers J."/>
            <person name="Rivas-Marin E."/>
            <person name="Kohn T."/>
            <person name="Peeters S.H."/>
            <person name="Heuer A."/>
            <person name="Rast P."/>
            <person name="Oberbeckmann S."/>
            <person name="Bunk B."/>
            <person name="Jeske O."/>
            <person name="Meyerdierks A."/>
            <person name="Storesund J.E."/>
            <person name="Kallscheuer N."/>
            <person name="Luecker S."/>
            <person name="Lage O.M."/>
            <person name="Pohl T."/>
            <person name="Merkel B.J."/>
            <person name="Hornburger P."/>
            <person name="Mueller R.-W."/>
            <person name="Bruemmer F."/>
            <person name="Labrenz M."/>
            <person name="Spormann A.M."/>
            <person name="Op Den Camp H."/>
            <person name="Overmann J."/>
            <person name="Amann R."/>
            <person name="Jetten M.S.M."/>
            <person name="Mascher T."/>
            <person name="Medema M.H."/>
            <person name="Devos D.P."/>
            <person name="Kaster A.-K."/>
            <person name="Ovreas L."/>
            <person name="Rohde M."/>
            <person name="Galperin M.Y."/>
            <person name="Jogler C."/>
        </authorList>
    </citation>
    <scope>NUCLEOTIDE SEQUENCE [LARGE SCALE GENOMIC DNA]</scope>
    <source>
        <strain evidence="4 5">LF1</strain>
    </source>
</reference>
<dbReference type="GO" id="GO:0006508">
    <property type="term" value="P:proteolysis"/>
    <property type="evidence" value="ECO:0007669"/>
    <property type="project" value="InterPro"/>
</dbReference>
<keyword evidence="5" id="KW-1185">Reference proteome</keyword>
<comment type="caution">
    <text evidence="4">The sequence shown here is derived from an EMBL/GenBank/DDBJ whole genome shotgun (WGS) entry which is preliminary data.</text>
</comment>
<dbReference type="SUPFAM" id="SSF50494">
    <property type="entry name" value="Trypsin-like serine proteases"/>
    <property type="match status" value="1"/>
</dbReference>
<sequence precursor="true">MIRPKSPFCLLLATIIFLSLQSSSFADIQINGFTSNTNDRFTNHPSFIAGGFDLSGVGHSDGTGNTRGWGTLISPNVVLTARHFAPTELYFYPNNDTSETPQVRSVIGTQNVGDTPGSSIQTDLTLLRLNANLPSNFQTYEIADEFLFTPSGTPSGTVTTAGSFQNVNAYMSGFSRNRPVGNKAAQAWGRNRISGFVDNVDFQNNTNSDMLFLQYDSTAGGFESHARGGDSGAPLFIDDGGELLLLGVNSALFLDIVEDEDGNEISRTVQGTGVSYVGNHAAEIRSFIVTNAVPEPGTAILLCMGVVGSLLKRRR</sequence>
<dbReference type="EMBL" id="VRLW01000001">
    <property type="protein sequence ID" value="KAA1262429.1"/>
    <property type="molecule type" value="Genomic_DNA"/>
</dbReference>
<dbReference type="AlphaFoldDB" id="A0A5B1CRD6"/>
<organism evidence="4 5">
    <name type="scientific">Rubripirellula obstinata</name>
    <dbReference type="NCBI Taxonomy" id="406547"/>
    <lineage>
        <taxon>Bacteria</taxon>
        <taxon>Pseudomonadati</taxon>
        <taxon>Planctomycetota</taxon>
        <taxon>Planctomycetia</taxon>
        <taxon>Pirellulales</taxon>
        <taxon>Pirellulaceae</taxon>
        <taxon>Rubripirellula</taxon>
    </lineage>
</organism>
<feature type="domain" description="Peptidase S1" evidence="2">
    <location>
        <begin position="70"/>
        <end position="251"/>
    </location>
</feature>
<dbReference type="RefSeq" id="WP_084422650.1">
    <property type="nucleotide sequence ID" value="NZ_LWSK01000051.1"/>
</dbReference>
<evidence type="ECO:0000313" key="5">
    <source>
        <dbReference type="Proteomes" id="UP000322699"/>
    </source>
</evidence>
<dbReference type="InterPro" id="IPR043504">
    <property type="entry name" value="Peptidase_S1_PA_chymotrypsin"/>
</dbReference>